<name>A0A425XWR9_9BACT</name>
<dbReference type="GO" id="GO:0009298">
    <property type="term" value="P:GDP-mannose biosynthetic process"/>
    <property type="evidence" value="ECO:0007669"/>
    <property type="project" value="TreeGrafter"/>
</dbReference>
<dbReference type="Gene3D" id="3.90.550.10">
    <property type="entry name" value="Spore Coat Polysaccharide Biosynthesis Protein SpsA, Chain A"/>
    <property type="match status" value="1"/>
</dbReference>
<comment type="caution">
    <text evidence="2">The sequence shown here is derived from an EMBL/GenBank/DDBJ whole genome shotgun (WGS) entry which is preliminary data.</text>
</comment>
<dbReference type="EMBL" id="QQWG01000027">
    <property type="protein sequence ID" value="RRG19086.1"/>
    <property type="molecule type" value="Genomic_DNA"/>
</dbReference>
<gene>
    <name evidence="2" type="ORF">DWB61_17000</name>
</gene>
<reference evidence="2 3" key="1">
    <citation type="submission" date="2018-07" db="EMBL/GenBank/DDBJ databases">
        <title>Draft genome sequence of Ancylomarina sp. M1P.</title>
        <authorList>
            <person name="Yadav S."/>
            <person name="Villanueva L."/>
            <person name="Damste J.S.S."/>
        </authorList>
    </citation>
    <scope>NUCLEOTIDE SEQUENCE [LARGE SCALE GENOMIC DNA]</scope>
    <source>
        <strain evidence="2 3">M1P</strain>
    </source>
</reference>
<dbReference type="InterPro" id="IPR054566">
    <property type="entry name" value="ManC/GMP-like_b-helix"/>
</dbReference>
<keyword evidence="3" id="KW-1185">Reference proteome</keyword>
<dbReference type="PANTHER" id="PTHR46390">
    <property type="entry name" value="MANNOSE-1-PHOSPHATE GUANYLYLTRANSFERASE"/>
    <property type="match status" value="1"/>
</dbReference>
<dbReference type="OrthoDB" id="9806359at2"/>
<dbReference type="Proteomes" id="UP000285794">
    <property type="component" value="Unassembled WGS sequence"/>
</dbReference>
<dbReference type="GO" id="GO:0004475">
    <property type="term" value="F:mannose-1-phosphate guanylyltransferase (GTP) activity"/>
    <property type="evidence" value="ECO:0007669"/>
    <property type="project" value="TreeGrafter"/>
</dbReference>
<dbReference type="InterPro" id="IPR051161">
    <property type="entry name" value="Mannose-6P_isomerase_type2"/>
</dbReference>
<protein>
    <recommendedName>
        <fullName evidence="1">MannoseP isomerase/GMP-like beta-helix domain-containing protein</fullName>
    </recommendedName>
</protein>
<evidence type="ECO:0000313" key="3">
    <source>
        <dbReference type="Proteomes" id="UP000285794"/>
    </source>
</evidence>
<feature type="domain" description="MannoseP isomerase/GMP-like beta-helix" evidence="1">
    <location>
        <begin position="34"/>
        <end position="83"/>
    </location>
</feature>
<accession>A0A425XWR9</accession>
<evidence type="ECO:0000259" key="1">
    <source>
        <dbReference type="Pfam" id="PF22640"/>
    </source>
</evidence>
<proteinExistence type="predicted"/>
<dbReference type="RefSeq" id="WP_125032104.1">
    <property type="nucleotide sequence ID" value="NZ_JAPXVP010000024.1"/>
</dbReference>
<dbReference type="Pfam" id="PF22640">
    <property type="entry name" value="ManC_GMP_beta-helix"/>
    <property type="match status" value="1"/>
</dbReference>
<dbReference type="InterPro" id="IPR029044">
    <property type="entry name" value="Nucleotide-diphossugar_trans"/>
</dbReference>
<dbReference type="AlphaFoldDB" id="A0A425XWR9"/>
<dbReference type="SUPFAM" id="SSF159283">
    <property type="entry name" value="Guanosine diphospho-D-mannose pyrophosphorylase/mannose-6-phosphate isomerase linker domain"/>
    <property type="match status" value="1"/>
</dbReference>
<sequence>MQPADFGWSDLGTWGSLWEKRERCEQGNTVVGEQVHVFESSNCIVNMPRDKKVVIQGLDDYIVVEDNETLLICKKEEEQRIKEFRAAVLN</sequence>
<organism evidence="2 3">
    <name type="scientific">Ancylomarina euxinus</name>
    <dbReference type="NCBI Taxonomy" id="2283627"/>
    <lineage>
        <taxon>Bacteria</taxon>
        <taxon>Pseudomonadati</taxon>
        <taxon>Bacteroidota</taxon>
        <taxon>Bacteroidia</taxon>
        <taxon>Marinilabiliales</taxon>
        <taxon>Marinifilaceae</taxon>
        <taxon>Ancylomarina</taxon>
    </lineage>
</organism>
<evidence type="ECO:0000313" key="2">
    <source>
        <dbReference type="EMBL" id="RRG19086.1"/>
    </source>
</evidence>
<dbReference type="PANTHER" id="PTHR46390:SF1">
    <property type="entry name" value="MANNOSE-1-PHOSPHATE GUANYLYLTRANSFERASE"/>
    <property type="match status" value="1"/>
</dbReference>